<evidence type="ECO:0000259" key="2">
    <source>
        <dbReference type="Pfam" id="PF08937"/>
    </source>
</evidence>
<dbReference type="RefSeq" id="WP_079442069.1">
    <property type="nucleotide sequence ID" value="NZ_MZGT01000100.1"/>
</dbReference>
<dbReference type="Proteomes" id="UP000191056">
    <property type="component" value="Unassembled WGS sequence"/>
</dbReference>
<dbReference type="Gene3D" id="3.40.50.9200">
    <property type="entry name" value="Hypothetical protein MTH538"/>
    <property type="match status" value="1"/>
</dbReference>
<dbReference type="SUPFAM" id="SSF52206">
    <property type="entry name" value="Hypothetical protein MTH538"/>
    <property type="match status" value="1"/>
</dbReference>
<evidence type="ECO:0000313" key="3">
    <source>
        <dbReference type="EMBL" id="OPJ57360.1"/>
    </source>
</evidence>
<evidence type="ECO:0000256" key="1">
    <source>
        <dbReference type="SAM" id="Phobius"/>
    </source>
</evidence>
<dbReference type="EMBL" id="MZGT01000100">
    <property type="protein sequence ID" value="OPJ57360.1"/>
    <property type="molecule type" value="Genomic_DNA"/>
</dbReference>
<comment type="caution">
    <text evidence="3">The sequence shown here is derived from an EMBL/GenBank/DDBJ whole genome shotgun (WGS) entry which is preliminary data.</text>
</comment>
<dbReference type="InterPro" id="IPR036490">
    <property type="entry name" value="ThsB_TIR-like_sf"/>
</dbReference>
<dbReference type="InterPro" id="IPR056918">
    <property type="entry name" value="8xMP"/>
</dbReference>
<name>A0A1V4IBV5_9CLOT</name>
<evidence type="ECO:0000313" key="4">
    <source>
        <dbReference type="Proteomes" id="UP000191056"/>
    </source>
</evidence>
<dbReference type="InterPro" id="IPR015032">
    <property type="entry name" value="ThsB__TIR-like_domain"/>
</dbReference>
<feature type="transmembrane region" description="Helical" evidence="1">
    <location>
        <begin position="39"/>
        <end position="60"/>
    </location>
</feature>
<proteinExistence type="predicted"/>
<dbReference type="OrthoDB" id="2048536at2"/>
<accession>A0A1V4IBV5</accession>
<feature type="transmembrane region" description="Helical" evidence="1">
    <location>
        <begin position="168"/>
        <end position="188"/>
    </location>
</feature>
<keyword evidence="1" id="KW-1133">Transmembrane helix</keyword>
<sequence>MKAFLIHSFGDKEKIDTFIDRIKKYKKLEILKLDQSHWLIWRILSLYSIIKSDFIIVIVGEYSHQSKNISWELKIAQKANKKIYVIKLDESFNLPNEIDDMKIITDDELKSIIEIELDINKKIEKNLFNDKESLKNDIESQKLLLEEYKLLLQTSESLILRRQAMNTFFLTANGVLISMLGIITGAKVESSYLYIYYCAFSLVGGILCLSWNSLLVSYGQLNAGKFEVLNRLEQFLPVSIFKAEWIALGEGKNKKKYRSFTQSEKIIPRLFLILYIIIFITVIIFKVTLVKEFIKFLLLKIL</sequence>
<keyword evidence="1" id="KW-0472">Membrane</keyword>
<keyword evidence="4" id="KW-1185">Reference proteome</keyword>
<dbReference type="Pfam" id="PF08937">
    <property type="entry name" value="ThsB_TIR"/>
    <property type="match status" value="1"/>
</dbReference>
<gene>
    <name evidence="3" type="ORF">CLCHR_44580</name>
</gene>
<reference evidence="3 4" key="1">
    <citation type="submission" date="2017-03" db="EMBL/GenBank/DDBJ databases">
        <title>Genome sequence of Clostridium chromiireducens DSM 23318.</title>
        <authorList>
            <person name="Poehlein A."/>
            <person name="Daniel R."/>
        </authorList>
    </citation>
    <scope>NUCLEOTIDE SEQUENCE [LARGE SCALE GENOMIC DNA]</scope>
    <source>
        <strain evidence="3 4">DSM 23318</strain>
    </source>
</reference>
<feature type="transmembrane region" description="Helical" evidence="1">
    <location>
        <begin position="266"/>
        <end position="289"/>
    </location>
</feature>
<dbReference type="AlphaFoldDB" id="A0A1V4IBV5"/>
<feature type="transmembrane region" description="Helical" evidence="1">
    <location>
        <begin position="194"/>
        <end position="216"/>
    </location>
</feature>
<protein>
    <recommendedName>
        <fullName evidence="2">Thoeris protein ThsB TIR-like domain-containing protein</fullName>
    </recommendedName>
</protein>
<organism evidence="3 4">
    <name type="scientific">Clostridium chromiireducens</name>
    <dbReference type="NCBI Taxonomy" id="225345"/>
    <lineage>
        <taxon>Bacteria</taxon>
        <taxon>Bacillati</taxon>
        <taxon>Bacillota</taxon>
        <taxon>Clostridia</taxon>
        <taxon>Eubacteriales</taxon>
        <taxon>Clostridiaceae</taxon>
        <taxon>Clostridium</taxon>
    </lineage>
</organism>
<keyword evidence="1" id="KW-0812">Transmembrane</keyword>
<dbReference type="Pfam" id="PF24838">
    <property type="entry name" value="8xMP"/>
    <property type="match status" value="1"/>
</dbReference>
<feature type="domain" description="Thoeris protein ThsB TIR-like" evidence="2">
    <location>
        <begin position="48"/>
        <end position="90"/>
    </location>
</feature>